<reference evidence="1 2" key="1">
    <citation type="submission" date="2024-10" db="EMBL/GenBank/DDBJ databases">
        <title>Updated reference genomes for cyclostephanoid diatoms.</title>
        <authorList>
            <person name="Roberts W.R."/>
            <person name="Alverson A.J."/>
        </authorList>
    </citation>
    <scope>NUCLEOTIDE SEQUENCE [LARGE SCALE GENOMIC DNA]</scope>
    <source>
        <strain evidence="1 2">AJA010-31</strain>
    </source>
</reference>
<name>A0ABD3NFX0_9STRA</name>
<evidence type="ECO:0000313" key="2">
    <source>
        <dbReference type="Proteomes" id="UP001530400"/>
    </source>
</evidence>
<evidence type="ECO:0000313" key="1">
    <source>
        <dbReference type="EMBL" id="KAL3773421.1"/>
    </source>
</evidence>
<organism evidence="1 2">
    <name type="scientific">Cyclotella atomus</name>
    <dbReference type="NCBI Taxonomy" id="382360"/>
    <lineage>
        <taxon>Eukaryota</taxon>
        <taxon>Sar</taxon>
        <taxon>Stramenopiles</taxon>
        <taxon>Ochrophyta</taxon>
        <taxon>Bacillariophyta</taxon>
        <taxon>Coscinodiscophyceae</taxon>
        <taxon>Thalassiosirophycidae</taxon>
        <taxon>Stephanodiscales</taxon>
        <taxon>Stephanodiscaceae</taxon>
        <taxon>Cyclotella</taxon>
    </lineage>
</organism>
<dbReference type="Proteomes" id="UP001530400">
    <property type="component" value="Unassembled WGS sequence"/>
</dbReference>
<proteinExistence type="predicted"/>
<dbReference type="EMBL" id="JALLPJ020001234">
    <property type="protein sequence ID" value="KAL3773421.1"/>
    <property type="molecule type" value="Genomic_DNA"/>
</dbReference>
<sequence length="112" mass="12912">MRRRSNGKMTTLVSVNKPNQIIGEDCDHEVEYYHASYMADGIMHEDDDRLGVAFSFDLYCSGEVDDLQRSIQFSTQSENGETADLRFTICDQDNDEDEESLILQAMSSWKWD</sequence>
<accession>A0ABD3NFX0</accession>
<keyword evidence="2" id="KW-1185">Reference proteome</keyword>
<dbReference type="AlphaFoldDB" id="A0ABD3NFX0"/>
<protein>
    <submittedName>
        <fullName evidence="1">Uncharacterized protein</fullName>
    </submittedName>
</protein>
<gene>
    <name evidence="1" type="ORF">ACHAWO_004866</name>
</gene>
<comment type="caution">
    <text evidence="1">The sequence shown here is derived from an EMBL/GenBank/DDBJ whole genome shotgun (WGS) entry which is preliminary data.</text>
</comment>